<dbReference type="RefSeq" id="WP_062924655.1">
    <property type="nucleotide sequence ID" value="NZ_CP015098.1"/>
</dbReference>
<gene>
    <name evidence="1" type="ORF">A4E84_00685</name>
</gene>
<dbReference type="KEGG" id="stsi:A4E84_00685"/>
<evidence type="ECO:0000313" key="2">
    <source>
        <dbReference type="Proteomes" id="UP000076096"/>
    </source>
</evidence>
<organism evidence="1 2">
    <name type="scientific">Streptomyces qaidamensis</name>
    <dbReference type="NCBI Taxonomy" id="1783515"/>
    <lineage>
        <taxon>Bacteria</taxon>
        <taxon>Bacillati</taxon>
        <taxon>Actinomycetota</taxon>
        <taxon>Actinomycetes</taxon>
        <taxon>Kitasatosporales</taxon>
        <taxon>Streptomycetaceae</taxon>
        <taxon>Streptomyces</taxon>
        <taxon>Streptomyces aurantiacus group</taxon>
    </lineage>
</organism>
<sequence length="132" mass="14247">MTEEESTARVRRGLSYVCEHLDALREHLAELGRTEELDRLKRAVVDGNENPATPLDAIDRIVRADGDARGAYGASARTVPEPGPVGVGPAAEADVAFLCPLGACARVEWAKPTMREAPRCRMGGVPLRWVKG</sequence>
<name>A0A143BSR7_9ACTN</name>
<dbReference type="Proteomes" id="UP000076096">
    <property type="component" value="Chromosome"/>
</dbReference>
<proteinExistence type="predicted"/>
<dbReference type="EMBL" id="CP015098">
    <property type="protein sequence ID" value="AMW08181.1"/>
    <property type="molecule type" value="Genomic_DNA"/>
</dbReference>
<dbReference type="AlphaFoldDB" id="A0A143BSR7"/>
<evidence type="ECO:0000313" key="1">
    <source>
        <dbReference type="EMBL" id="AMW08181.1"/>
    </source>
</evidence>
<dbReference type="STRING" id="1783515.A4E84_00685"/>
<reference evidence="2" key="1">
    <citation type="submission" date="2016-04" db="EMBL/GenBank/DDBJ databases">
        <authorList>
            <person name="Zhang B."/>
        </authorList>
    </citation>
    <scope>NUCLEOTIDE SEQUENCE [LARGE SCALE GENOMIC DNA]</scope>
    <source>
        <strain evidence="2">S10</strain>
    </source>
</reference>
<accession>A0A143BSR7</accession>
<protein>
    <submittedName>
        <fullName evidence="1">Uncharacterized protein</fullName>
    </submittedName>
</protein>
<keyword evidence="2" id="KW-1185">Reference proteome</keyword>